<reference evidence="2 3" key="1">
    <citation type="submission" date="2020-10" db="EMBL/GenBank/DDBJ databases">
        <title>Connecting structure to function with the recovery of over 1000 high-quality activated sludge metagenome-assembled genomes encoding full-length rRNA genes using long-read sequencing.</title>
        <authorList>
            <person name="Singleton C.M."/>
            <person name="Petriglieri F."/>
            <person name="Kristensen J.M."/>
            <person name="Kirkegaard R.H."/>
            <person name="Michaelsen T.Y."/>
            <person name="Andersen M.H."/>
            <person name="Karst S.M."/>
            <person name="Dueholm M.S."/>
            <person name="Nielsen P.H."/>
            <person name="Albertsen M."/>
        </authorList>
    </citation>
    <scope>NUCLEOTIDE SEQUENCE [LARGE SCALE GENOMIC DNA]</scope>
    <source>
        <strain evidence="2">Lyne_18-Q3-R50-59_MAXAC.006</strain>
    </source>
</reference>
<dbReference type="Proteomes" id="UP000727993">
    <property type="component" value="Unassembled WGS sequence"/>
</dbReference>
<name>A0A936NDE3_9ACTN</name>
<evidence type="ECO:0000313" key="3">
    <source>
        <dbReference type="Proteomes" id="UP000727993"/>
    </source>
</evidence>
<dbReference type="EMBL" id="JADJZA010000007">
    <property type="protein sequence ID" value="MBK9297594.1"/>
    <property type="molecule type" value="Genomic_DNA"/>
</dbReference>
<dbReference type="InterPro" id="IPR053135">
    <property type="entry name" value="AKR2_Oxidoreductase"/>
</dbReference>
<dbReference type="AlphaFoldDB" id="A0A936NDE3"/>
<feature type="domain" description="NADP-dependent oxidoreductase" evidence="1">
    <location>
        <begin position="56"/>
        <end position="292"/>
    </location>
</feature>
<organism evidence="2 3">
    <name type="scientific">Candidatus Neomicrothrix subdominans</name>
    <dbReference type="NCBI Taxonomy" id="2954438"/>
    <lineage>
        <taxon>Bacteria</taxon>
        <taxon>Bacillati</taxon>
        <taxon>Actinomycetota</taxon>
        <taxon>Acidimicrobiia</taxon>
        <taxon>Acidimicrobiales</taxon>
        <taxon>Microthrixaceae</taxon>
        <taxon>Candidatus Neomicrothrix</taxon>
    </lineage>
</organism>
<dbReference type="PANTHER" id="PTHR43312">
    <property type="entry name" value="D-THREO-ALDOSE 1-DEHYDROGENASE"/>
    <property type="match status" value="1"/>
</dbReference>
<protein>
    <submittedName>
        <fullName evidence="2">Aldo/keto reductase</fullName>
    </submittedName>
</protein>
<dbReference type="InterPro" id="IPR036812">
    <property type="entry name" value="NAD(P)_OxRdtase_dom_sf"/>
</dbReference>
<gene>
    <name evidence="2" type="ORF">IPN02_12340</name>
</gene>
<dbReference type="Pfam" id="PF00248">
    <property type="entry name" value="Aldo_ket_red"/>
    <property type="match status" value="1"/>
</dbReference>
<dbReference type="Gene3D" id="3.20.20.100">
    <property type="entry name" value="NADP-dependent oxidoreductase domain"/>
    <property type="match status" value="1"/>
</dbReference>
<dbReference type="SUPFAM" id="SSF51430">
    <property type="entry name" value="NAD(P)-linked oxidoreductase"/>
    <property type="match status" value="1"/>
</dbReference>
<dbReference type="InterPro" id="IPR023210">
    <property type="entry name" value="NADP_OxRdtase_dom"/>
</dbReference>
<accession>A0A936NDE3</accession>
<comment type="caution">
    <text evidence="2">The sequence shown here is derived from an EMBL/GenBank/DDBJ whole genome shotgun (WGS) entry which is preliminary data.</text>
</comment>
<evidence type="ECO:0000313" key="2">
    <source>
        <dbReference type="EMBL" id="MBK9297594.1"/>
    </source>
</evidence>
<sequence>MTPSMQQRTLGAGGPTVSMIGMGTAALGRPLYINDGHGEDLAGAADPDSLGARAGKVFDAALAGGITYFDTARSYGLGERFLGRWLNRRSRVGLTVGSKWGYTYVADWDPDATIHEVKDHSLSALRRQLGESRAELGNHLGLYQIHSVTPDSPVLDDAAVTGALNELRATGVRIGLTTSGPEQANVIRRALELAVDGTLLFATVQATWNLLERSAGPALDEAHDAGLGVIVKEALANGRLAGSDDRADAAHLGGWPPDAVALAAAASQPWADVVLSGAATVDQLRSNLQACQVMSDLDPDSVLAAVAPIESERYWSERSQRPWT</sequence>
<dbReference type="PANTHER" id="PTHR43312:SF1">
    <property type="entry name" value="NADP-DEPENDENT OXIDOREDUCTASE DOMAIN-CONTAINING PROTEIN"/>
    <property type="match status" value="1"/>
</dbReference>
<proteinExistence type="predicted"/>
<evidence type="ECO:0000259" key="1">
    <source>
        <dbReference type="Pfam" id="PF00248"/>
    </source>
</evidence>